<dbReference type="AlphaFoldDB" id="A0A0P0XKP8"/>
<sequence length="114" mass="12129">MPPAPMCIARVIGHPLATSAVLRLPPSKATAPCPSCSPITDASSSIGSDELELTDSPDILNWLVRNILPTLYTELCLLEWKALGRAEEANRMMELGEKMKVAAANTGSNRLGIG</sequence>
<gene>
    <name evidence="1" type="ordered locus">Os09g0285100</name>
    <name evidence="1" type="ORF">OSNPB_090285100</name>
</gene>
<protein>
    <submittedName>
        <fullName evidence="1">Os09g0285100 protein</fullName>
    </submittedName>
</protein>
<evidence type="ECO:0000313" key="2">
    <source>
        <dbReference type="Proteomes" id="UP000059680"/>
    </source>
</evidence>
<dbReference type="Proteomes" id="UP000059680">
    <property type="component" value="Chromosome 9"/>
</dbReference>
<accession>A0A0P0XKP8</accession>
<reference evidence="2" key="1">
    <citation type="journal article" date="2005" name="Nature">
        <title>The map-based sequence of the rice genome.</title>
        <authorList>
            <consortium name="International rice genome sequencing project (IRGSP)"/>
            <person name="Matsumoto T."/>
            <person name="Wu J."/>
            <person name="Kanamori H."/>
            <person name="Katayose Y."/>
            <person name="Fujisawa M."/>
            <person name="Namiki N."/>
            <person name="Mizuno H."/>
            <person name="Yamamoto K."/>
            <person name="Antonio B.A."/>
            <person name="Baba T."/>
            <person name="Sakata K."/>
            <person name="Nagamura Y."/>
            <person name="Aoki H."/>
            <person name="Arikawa K."/>
            <person name="Arita K."/>
            <person name="Bito T."/>
            <person name="Chiden Y."/>
            <person name="Fujitsuka N."/>
            <person name="Fukunaka R."/>
            <person name="Hamada M."/>
            <person name="Harada C."/>
            <person name="Hayashi A."/>
            <person name="Hijishita S."/>
            <person name="Honda M."/>
            <person name="Hosokawa S."/>
            <person name="Ichikawa Y."/>
            <person name="Idonuma A."/>
            <person name="Iijima M."/>
            <person name="Ikeda M."/>
            <person name="Ikeno M."/>
            <person name="Ito K."/>
            <person name="Ito S."/>
            <person name="Ito T."/>
            <person name="Ito Y."/>
            <person name="Ito Y."/>
            <person name="Iwabuchi A."/>
            <person name="Kamiya K."/>
            <person name="Karasawa W."/>
            <person name="Kurita K."/>
            <person name="Katagiri S."/>
            <person name="Kikuta A."/>
            <person name="Kobayashi H."/>
            <person name="Kobayashi N."/>
            <person name="Machita K."/>
            <person name="Maehara T."/>
            <person name="Masukawa M."/>
            <person name="Mizubayashi T."/>
            <person name="Mukai Y."/>
            <person name="Nagasaki H."/>
            <person name="Nagata Y."/>
            <person name="Naito S."/>
            <person name="Nakashima M."/>
            <person name="Nakama Y."/>
            <person name="Nakamichi Y."/>
            <person name="Nakamura M."/>
            <person name="Meguro A."/>
            <person name="Negishi M."/>
            <person name="Ohta I."/>
            <person name="Ohta T."/>
            <person name="Okamoto M."/>
            <person name="Ono N."/>
            <person name="Saji S."/>
            <person name="Sakaguchi M."/>
            <person name="Sakai K."/>
            <person name="Shibata M."/>
            <person name="Shimokawa T."/>
            <person name="Song J."/>
            <person name="Takazaki Y."/>
            <person name="Terasawa K."/>
            <person name="Tsugane M."/>
            <person name="Tsuji K."/>
            <person name="Ueda S."/>
            <person name="Waki K."/>
            <person name="Yamagata H."/>
            <person name="Yamamoto M."/>
            <person name="Yamamoto S."/>
            <person name="Yamane H."/>
            <person name="Yoshiki S."/>
            <person name="Yoshihara R."/>
            <person name="Yukawa K."/>
            <person name="Zhong H."/>
            <person name="Yano M."/>
            <person name="Yuan Q."/>
            <person name="Ouyang S."/>
            <person name="Liu J."/>
            <person name="Jones K.M."/>
            <person name="Gansberger K."/>
            <person name="Moffat K."/>
            <person name="Hill J."/>
            <person name="Bera J."/>
            <person name="Fadrosh D."/>
            <person name="Jin S."/>
            <person name="Johri S."/>
            <person name="Kim M."/>
            <person name="Overton L."/>
            <person name="Reardon M."/>
            <person name="Tsitrin T."/>
            <person name="Vuong H."/>
            <person name="Weaver B."/>
            <person name="Ciecko A."/>
            <person name="Tallon L."/>
            <person name="Jackson J."/>
            <person name="Pai G."/>
            <person name="Aken S.V."/>
            <person name="Utterback T."/>
            <person name="Reidmuller S."/>
            <person name="Feldblyum T."/>
            <person name="Hsiao J."/>
            <person name="Zismann V."/>
            <person name="Iobst S."/>
            <person name="de Vazeille A.R."/>
            <person name="Buell C.R."/>
            <person name="Ying K."/>
            <person name="Li Y."/>
            <person name="Lu T."/>
            <person name="Huang Y."/>
            <person name="Zhao Q."/>
            <person name="Feng Q."/>
            <person name="Zhang L."/>
            <person name="Zhu J."/>
            <person name="Weng Q."/>
            <person name="Mu J."/>
            <person name="Lu Y."/>
            <person name="Fan D."/>
            <person name="Liu Y."/>
            <person name="Guan J."/>
            <person name="Zhang Y."/>
            <person name="Yu S."/>
            <person name="Liu X."/>
            <person name="Zhang Y."/>
            <person name="Hong G."/>
            <person name="Han B."/>
            <person name="Choisne N."/>
            <person name="Demange N."/>
            <person name="Orjeda G."/>
            <person name="Samain S."/>
            <person name="Cattolico L."/>
            <person name="Pelletier E."/>
            <person name="Couloux A."/>
            <person name="Segurens B."/>
            <person name="Wincker P."/>
            <person name="D'Hont A."/>
            <person name="Scarpelli C."/>
            <person name="Weissenbach J."/>
            <person name="Salanoubat M."/>
            <person name="Quetier F."/>
            <person name="Yu Y."/>
            <person name="Kim H.R."/>
            <person name="Rambo T."/>
            <person name="Currie J."/>
            <person name="Collura K."/>
            <person name="Luo M."/>
            <person name="Yang T."/>
            <person name="Ammiraju J.S.S."/>
            <person name="Engler F."/>
            <person name="Soderlund C."/>
            <person name="Wing R.A."/>
            <person name="Palmer L.E."/>
            <person name="de la Bastide M."/>
            <person name="Spiegel L."/>
            <person name="Nascimento L."/>
            <person name="Zutavern T."/>
            <person name="O'Shaughnessy A."/>
            <person name="Dike S."/>
            <person name="Dedhia N."/>
            <person name="Preston R."/>
            <person name="Balija V."/>
            <person name="McCombie W.R."/>
            <person name="Chow T."/>
            <person name="Chen H."/>
            <person name="Chung M."/>
            <person name="Chen C."/>
            <person name="Shaw J."/>
            <person name="Wu H."/>
            <person name="Hsiao K."/>
            <person name="Chao Y."/>
            <person name="Chu M."/>
            <person name="Cheng C."/>
            <person name="Hour A."/>
            <person name="Lee P."/>
            <person name="Lin S."/>
            <person name="Lin Y."/>
            <person name="Liou J."/>
            <person name="Liu S."/>
            <person name="Hsing Y."/>
            <person name="Raghuvanshi S."/>
            <person name="Mohanty A."/>
            <person name="Bharti A.K."/>
            <person name="Gaur A."/>
            <person name="Gupta V."/>
            <person name="Kumar D."/>
            <person name="Ravi V."/>
            <person name="Vij S."/>
            <person name="Kapur A."/>
            <person name="Khurana P."/>
            <person name="Khurana P."/>
            <person name="Khurana J.P."/>
            <person name="Tyagi A.K."/>
            <person name="Gaikwad K."/>
            <person name="Singh A."/>
            <person name="Dalal V."/>
            <person name="Srivastava S."/>
            <person name="Dixit A."/>
            <person name="Pal A.K."/>
            <person name="Ghazi I.A."/>
            <person name="Yadav M."/>
            <person name="Pandit A."/>
            <person name="Bhargava A."/>
            <person name="Sureshbabu K."/>
            <person name="Batra K."/>
            <person name="Sharma T.R."/>
            <person name="Mohapatra T."/>
            <person name="Singh N.K."/>
            <person name="Messing J."/>
            <person name="Nelson A.B."/>
            <person name="Fuks G."/>
            <person name="Kavchok S."/>
            <person name="Keizer G."/>
            <person name="Linton E."/>
            <person name="Llaca V."/>
            <person name="Song R."/>
            <person name="Tanyolac B."/>
            <person name="Young S."/>
            <person name="Ho-Il K."/>
            <person name="Hahn J.H."/>
            <person name="Sangsakoo G."/>
            <person name="Vanavichit A."/>
            <person name="de Mattos Luiz.A.T."/>
            <person name="Zimmer P.D."/>
            <person name="Malone G."/>
            <person name="Dellagostin O."/>
            <person name="de Oliveira A.C."/>
            <person name="Bevan M."/>
            <person name="Bancroft I."/>
            <person name="Minx P."/>
            <person name="Cordum H."/>
            <person name="Wilson R."/>
            <person name="Cheng Z."/>
            <person name="Jin W."/>
            <person name="Jiang J."/>
            <person name="Leong S.A."/>
            <person name="Iwama H."/>
            <person name="Gojobori T."/>
            <person name="Itoh T."/>
            <person name="Niimura Y."/>
            <person name="Fujii Y."/>
            <person name="Habara T."/>
            <person name="Sakai H."/>
            <person name="Sato Y."/>
            <person name="Wilson G."/>
            <person name="Kumar K."/>
            <person name="McCouch S."/>
            <person name="Juretic N."/>
            <person name="Hoen D."/>
            <person name="Wright S."/>
            <person name="Bruskiewich R."/>
            <person name="Bureau T."/>
            <person name="Miyao A."/>
            <person name="Hirochika H."/>
            <person name="Nishikawa T."/>
            <person name="Kadowaki K."/>
            <person name="Sugiura M."/>
            <person name="Burr B."/>
            <person name="Sasaki T."/>
        </authorList>
    </citation>
    <scope>NUCLEOTIDE SEQUENCE [LARGE SCALE GENOMIC DNA]</scope>
    <source>
        <strain evidence="2">cv. Nipponbare</strain>
    </source>
</reference>
<name>A0A0P0XKP8_ORYSJ</name>
<dbReference type="PaxDb" id="39947-A0A0P0XKP8"/>
<reference evidence="1 2" key="2">
    <citation type="journal article" date="2013" name="Plant Cell Physiol.">
        <title>Rice Annotation Project Database (RAP-DB): an integrative and interactive database for rice genomics.</title>
        <authorList>
            <person name="Sakai H."/>
            <person name="Lee S.S."/>
            <person name="Tanaka T."/>
            <person name="Numa H."/>
            <person name="Kim J."/>
            <person name="Kawahara Y."/>
            <person name="Wakimoto H."/>
            <person name="Yang C.C."/>
            <person name="Iwamoto M."/>
            <person name="Abe T."/>
            <person name="Yamada Y."/>
            <person name="Muto A."/>
            <person name="Inokuchi H."/>
            <person name="Ikemura T."/>
            <person name="Matsumoto T."/>
            <person name="Sasaki T."/>
            <person name="Itoh T."/>
        </authorList>
    </citation>
    <scope>NUCLEOTIDE SEQUENCE [LARGE SCALE GENOMIC DNA]</scope>
    <source>
        <strain evidence="2">cv. Nipponbare</strain>
    </source>
</reference>
<evidence type="ECO:0000313" key="1">
    <source>
        <dbReference type="EMBL" id="BAT07262.1"/>
    </source>
</evidence>
<proteinExistence type="predicted"/>
<dbReference type="InParanoid" id="A0A0P0XKP8"/>
<organism evidence="1 2">
    <name type="scientific">Oryza sativa subsp. japonica</name>
    <name type="common">Rice</name>
    <dbReference type="NCBI Taxonomy" id="39947"/>
    <lineage>
        <taxon>Eukaryota</taxon>
        <taxon>Viridiplantae</taxon>
        <taxon>Streptophyta</taxon>
        <taxon>Embryophyta</taxon>
        <taxon>Tracheophyta</taxon>
        <taxon>Spermatophyta</taxon>
        <taxon>Magnoliopsida</taxon>
        <taxon>Liliopsida</taxon>
        <taxon>Poales</taxon>
        <taxon>Poaceae</taxon>
        <taxon>BOP clade</taxon>
        <taxon>Oryzoideae</taxon>
        <taxon>Oryzeae</taxon>
        <taxon>Oryzinae</taxon>
        <taxon>Oryza</taxon>
        <taxon>Oryza sativa</taxon>
    </lineage>
</organism>
<reference evidence="1 2" key="3">
    <citation type="journal article" date="2013" name="Rice">
        <title>Improvement of the Oryza sativa Nipponbare reference genome using next generation sequence and optical map data.</title>
        <authorList>
            <person name="Kawahara Y."/>
            <person name="de la Bastide M."/>
            <person name="Hamilton J.P."/>
            <person name="Kanamori H."/>
            <person name="McCombie W.R."/>
            <person name="Ouyang S."/>
            <person name="Schwartz D.C."/>
            <person name="Tanaka T."/>
            <person name="Wu J."/>
            <person name="Zhou S."/>
            <person name="Childs K.L."/>
            <person name="Davidson R.M."/>
            <person name="Lin H."/>
            <person name="Quesada-Ocampo L."/>
            <person name="Vaillancourt B."/>
            <person name="Sakai H."/>
            <person name="Lee S.S."/>
            <person name="Kim J."/>
            <person name="Numa H."/>
            <person name="Itoh T."/>
            <person name="Buell C.R."/>
            <person name="Matsumoto T."/>
        </authorList>
    </citation>
    <scope>NUCLEOTIDE SEQUENCE [LARGE SCALE GENOMIC DNA]</scope>
    <source>
        <strain evidence="2">cv. Nipponbare</strain>
    </source>
</reference>
<dbReference type="EMBL" id="AP014965">
    <property type="protein sequence ID" value="BAT07262.1"/>
    <property type="molecule type" value="Genomic_DNA"/>
</dbReference>
<keyword evidence="2" id="KW-1185">Reference proteome</keyword>